<evidence type="ECO:0000256" key="4">
    <source>
        <dbReference type="ARBA" id="ARBA00032284"/>
    </source>
</evidence>
<keyword evidence="1" id="KW-0378">Hydrolase</keyword>
<evidence type="ECO:0000313" key="9">
    <source>
        <dbReference type="EMBL" id="SUZ90857.1"/>
    </source>
</evidence>
<dbReference type="InterPro" id="IPR002469">
    <property type="entry name" value="Peptidase_S9B_N"/>
</dbReference>
<feature type="domain" description="Dipeptidylpeptidase IV N-terminal" evidence="8">
    <location>
        <begin position="260"/>
        <end position="342"/>
    </location>
</feature>
<dbReference type="InterPro" id="IPR011042">
    <property type="entry name" value="6-blade_b-propeller_TolB-like"/>
</dbReference>
<dbReference type="Pfam" id="PF00326">
    <property type="entry name" value="Peptidase_S9"/>
    <property type="match status" value="1"/>
</dbReference>
<dbReference type="PROSITE" id="PS00708">
    <property type="entry name" value="PRO_ENDOPEP_SER"/>
    <property type="match status" value="1"/>
</dbReference>
<dbReference type="GO" id="GO:0006508">
    <property type="term" value="P:proteolysis"/>
    <property type="evidence" value="ECO:0007669"/>
    <property type="project" value="InterPro"/>
</dbReference>
<name>A0A381RLR2_9ZZZZ</name>
<gene>
    <name evidence="9" type="ORF">METZ01_LOCUS43711</name>
</gene>
<dbReference type="InterPro" id="IPR029058">
    <property type="entry name" value="AB_hydrolase_fold"/>
</dbReference>
<dbReference type="Pfam" id="PF07676">
    <property type="entry name" value="PD40"/>
    <property type="match status" value="2"/>
</dbReference>
<dbReference type="SUPFAM" id="SSF53474">
    <property type="entry name" value="alpha/beta-Hydrolases"/>
    <property type="match status" value="1"/>
</dbReference>
<reference evidence="9" key="1">
    <citation type="submission" date="2018-05" db="EMBL/GenBank/DDBJ databases">
        <authorList>
            <person name="Lanie J.A."/>
            <person name="Ng W.-L."/>
            <person name="Kazmierczak K.M."/>
            <person name="Andrzejewski T.M."/>
            <person name="Davidsen T.M."/>
            <person name="Wayne K.J."/>
            <person name="Tettelin H."/>
            <person name="Glass J.I."/>
            <person name="Rusch D."/>
            <person name="Podicherti R."/>
            <person name="Tsui H.-C.T."/>
            <person name="Winkler M.E."/>
        </authorList>
    </citation>
    <scope>NUCLEOTIDE SEQUENCE</scope>
</reference>
<evidence type="ECO:0000256" key="5">
    <source>
        <dbReference type="ARBA" id="ARBA00032596"/>
    </source>
</evidence>
<dbReference type="Pfam" id="PF00930">
    <property type="entry name" value="DPPIV_N"/>
    <property type="match status" value="1"/>
</dbReference>
<dbReference type="GO" id="GO:0004252">
    <property type="term" value="F:serine-type endopeptidase activity"/>
    <property type="evidence" value="ECO:0007669"/>
    <property type="project" value="InterPro"/>
</dbReference>
<keyword evidence="2" id="KW-0720">Serine protease</keyword>
<evidence type="ECO:0000259" key="7">
    <source>
        <dbReference type="Pfam" id="PF00326"/>
    </source>
</evidence>
<evidence type="ECO:0000256" key="3">
    <source>
        <dbReference type="ARBA" id="ARBA00022990"/>
    </source>
</evidence>
<proteinExistence type="predicted"/>
<dbReference type="Gene3D" id="3.40.50.1820">
    <property type="entry name" value="alpha/beta hydrolase"/>
    <property type="match status" value="1"/>
</dbReference>
<evidence type="ECO:0000259" key="8">
    <source>
        <dbReference type="Pfam" id="PF00930"/>
    </source>
</evidence>
<keyword evidence="2" id="KW-0645">Protease</keyword>
<dbReference type="InterPro" id="IPR002471">
    <property type="entry name" value="Pept_S9_AS"/>
</dbReference>
<dbReference type="InterPro" id="IPR011659">
    <property type="entry name" value="WD40"/>
</dbReference>
<evidence type="ECO:0000256" key="1">
    <source>
        <dbReference type="ARBA" id="ARBA00022801"/>
    </source>
</evidence>
<evidence type="ECO:0000256" key="2">
    <source>
        <dbReference type="ARBA" id="ARBA00022825"/>
    </source>
</evidence>
<dbReference type="InterPro" id="IPR001375">
    <property type="entry name" value="Peptidase_S9_cat"/>
</dbReference>
<dbReference type="PANTHER" id="PTHR42776:SF27">
    <property type="entry name" value="DIPEPTIDYL PEPTIDASE FAMILY MEMBER 6"/>
    <property type="match status" value="1"/>
</dbReference>
<dbReference type="AlphaFoldDB" id="A0A381RLR2"/>
<dbReference type="SUPFAM" id="SSF82171">
    <property type="entry name" value="DPP6 N-terminal domain-like"/>
    <property type="match status" value="1"/>
</dbReference>
<feature type="domain" description="Peptidase S9 prolyl oligopeptidase catalytic" evidence="7">
    <location>
        <begin position="463"/>
        <end position="659"/>
    </location>
</feature>
<accession>A0A381RLR2</accession>
<organism evidence="9">
    <name type="scientific">marine metagenome</name>
    <dbReference type="NCBI Taxonomy" id="408172"/>
    <lineage>
        <taxon>unclassified sequences</taxon>
        <taxon>metagenomes</taxon>
        <taxon>ecological metagenomes</taxon>
    </lineage>
</organism>
<keyword evidence="3" id="KW-0007">Acetylation</keyword>
<dbReference type="Gene3D" id="2.120.10.30">
    <property type="entry name" value="TolB, C-terminal domain"/>
    <property type="match status" value="2"/>
</dbReference>
<comment type="function">
    <text evidence="6">This enzyme catalyzes the hydrolysis of the N-terminal peptide bond of an N-acetylated peptide to generate an N-acetylated amino acid and a peptide with a free N-terminus. It preferentially cleaves off Ac-Ala, Ac-Met and Ac-Ser. Also, involved in the degradation of oxidized and glycated proteins.</text>
</comment>
<dbReference type="PANTHER" id="PTHR42776">
    <property type="entry name" value="SERINE PEPTIDASE S9 FAMILY MEMBER"/>
    <property type="match status" value="1"/>
</dbReference>
<protein>
    <recommendedName>
        <fullName evidence="5">Acyl-peptide hydrolase</fullName>
    </recommendedName>
    <alternativeName>
        <fullName evidence="4">Acylaminoacyl-peptidase</fullName>
    </alternativeName>
</protein>
<evidence type="ECO:0000256" key="6">
    <source>
        <dbReference type="ARBA" id="ARBA00045885"/>
    </source>
</evidence>
<dbReference type="EMBL" id="UINC01001929">
    <property type="protein sequence ID" value="SUZ90857.1"/>
    <property type="molecule type" value="Genomic_DNA"/>
</dbReference>
<sequence length="665" mass="74663">MTGSLESPRIAWAFDEEGLRNIYVAEGPKYVSRKLTGYMEDTGQELSSVSISADGNWIIYIRGGDFGSNWDDELPINPTFDPFPPKVQIWSVPFNGGDPILIDEGTGPVISPNSDKIAFIKSGQIWVSPIDGDAKPTKLFHSRGTNGSQVWSPDGTKIAFRSNRGDRSFIGIYENENVPLKWLDPSYDKDSSPRWSPDGNEIVFIRQPGAAGKPNSILGGRHIPWKIVKGDIISLESKVLWEPPKTLRGSIPRTHGGTNLHWASNRIVFLSYHDGWPHLYSIPEDGGEELLLTPGEFMCEYIKLSPNKKTIVFTANTGKDKYDIDRRHIVKVSVDKPDLEVLDEGDGLEWTPLITGDNSTVAYISATSSRPPLPTIMNLENGNINVLAEERIPNDFPLDKMVIPKQIKFKSIDGVLIHATKFEKEDGNDNKPAIIYIHGGPPRQMLLGWHYSSYYSNAYALNQYLADQGFVVISVNYRLGIGYGYEFHNPVDGGTRGASEYKDIKAAGLWLRKQSNVDADRIYVYGGSYGGYLTAMALGRNSDIFSGGVDIHGVHDRTRYSYLNNNYYEKAADYELGRRTAWKSSPVSNVNTWKSPVLIIHADDDRNVDFRQSTDLVQRLRKKDVYMETIVIVDDTHHFMMFYNQMKVNKSTADFLIRLSKGLIN</sequence>